<accession>A0ABQ7LSH4</accession>
<dbReference type="Proteomes" id="UP000823674">
    <property type="component" value="Chromosome A08"/>
</dbReference>
<sequence>MYSSVIGDSNKGGAWRSNDSAANIDGPAIMSDLHAFIEAFISSKKGATHSLDSKPKPIIIDSGANHHMISDRNLISDVQLASMNVLIANGDKVKIEGIGYPRLFDRESIALYMPLLPLTMNITMVVNRDQTFENHVHEMFDQRFLQLSVDIIKRPLSVANTSSFNDVFHNRGRHTSSKISLHDRIEAFQRLQEDFEDVNLSHIPRSRNGRADALAKETRIKGYIFSHIDQTQIDGDTPRRIGSSILHLI</sequence>
<keyword evidence="3" id="KW-1185">Reference proteome</keyword>
<comment type="caution">
    <text evidence="2">The sequence shown here is derived from an EMBL/GenBank/DDBJ whole genome shotgun (WGS) entry which is preliminary data.</text>
</comment>
<dbReference type="Pfam" id="PF22936">
    <property type="entry name" value="Pol_BBD"/>
    <property type="match status" value="1"/>
</dbReference>
<evidence type="ECO:0000313" key="3">
    <source>
        <dbReference type="Proteomes" id="UP000823674"/>
    </source>
</evidence>
<reference evidence="2 3" key="1">
    <citation type="submission" date="2021-03" db="EMBL/GenBank/DDBJ databases">
        <authorList>
            <person name="King G.J."/>
            <person name="Bancroft I."/>
            <person name="Baten A."/>
            <person name="Bloomfield J."/>
            <person name="Borpatragohain P."/>
            <person name="He Z."/>
            <person name="Irish N."/>
            <person name="Irwin J."/>
            <person name="Liu K."/>
            <person name="Mauleon R.P."/>
            <person name="Moore J."/>
            <person name="Morris R."/>
            <person name="Ostergaard L."/>
            <person name="Wang B."/>
            <person name="Wells R."/>
        </authorList>
    </citation>
    <scope>NUCLEOTIDE SEQUENCE [LARGE SCALE GENOMIC DNA]</scope>
    <source>
        <strain evidence="2">R-o-18</strain>
        <tissue evidence="2">Leaf</tissue>
    </source>
</reference>
<dbReference type="EMBL" id="JADBGQ010000007">
    <property type="protein sequence ID" value="KAG5388146.1"/>
    <property type="molecule type" value="Genomic_DNA"/>
</dbReference>
<organism evidence="2 3">
    <name type="scientific">Brassica rapa subsp. trilocularis</name>
    <dbReference type="NCBI Taxonomy" id="1813537"/>
    <lineage>
        <taxon>Eukaryota</taxon>
        <taxon>Viridiplantae</taxon>
        <taxon>Streptophyta</taxon>
        <taxon>Embryophyta</taxon>
        <taxon>Tracheophyta</taxon>
        <taxon>Spermatophyta</taxon>
        <taxon>Magnoliopsida</taxon>
        <taxon>eudicotyledons</taxon>
        <taxon>Gunneridae</taxon>
        <taxon>Pentapetalae</taxon>
        <taxon>rosids</taxon>
        <taxon>malvids</taxon>
        <taxon>Brassicales</taxon>
        <taxon>Brassicaceae</taxon>
        <taxon>Brassiceae</taxon>
        <taxon>Brassica</taxon>
    </lineage>
</organism>
<gene>
    <name evidence="2" type="primary">A08p005760.1_BraROA</name>
    <name evidence="2" type="ORF">IGI04_029687</name>
</gene>
<protein>
    <recommendedName>
        <fullName evidence="1">Retrovirus-related Pol polyprotein from transposon TNT 1-94-like beta-barrel domain-containing protein</fullName>
    </recommendedName>
</protein>
<dbReference type="InterPro" id="IPR054722">
    <property type="entry name" value="PolX-like_BBD"/>
</dbReference>
<name>A0ABQ7LSH4_BRACM</name>
<proteinExistence type="predicted"/>
<evidence type="ECO:0000259" key="1">
    <source>
        <dbReference type="Pfam" id="PF22936"/>
    </source>
</evidence>
<evidence type="ECO:0000313" key="2">
    <source>
        <dbReference type="EMBL" id="KAG5388146.1"/>
    </source>
</evidence>
<dbReference type="Gene3D" id="3.30.420.10">
    <property type="entry name" value="Ribonuclease H-like superfamily/Ribonuclease H"/>
    <property type="match status" value="1"/>
</dbReference>
<feature type="domain" description="Retrovirus-related Pol polyprotein from transposon TNT 1-94-like beta-barrel" evidence="1">
    <location>
        <begin position="59"/>
        <end position="99"/>
    </location>
</feature>
<dbReference type="InterPro" id="IPR036397">
    <property type="entry name" value="RNaseH_sf"/>
</dbReference>